<dbReference type="Gene3D" id="2.120.10.80">
    <property type="entry name" value="Kelch-type beta propeller"/>
    <property type="match status" value="2"/>
</dbReference>
<proteinExistence type="predicted"/>
<evidence type="ECO:0000313" key="4">
    <source>
        <dbReference type="EMBL" id="KAK1754687.1"/>
    </source>
</evidence>
<keyword evidence="5" id="KW-1185">Reference proteome</keyword>
<keyword evidence="1" id="KW-0677">Repeat</keyword>
<sequence length="558" mass="59273">MDSFKLLKRRTTDLFNSLPQNLPSIQSLNLGQHHGHHAHGRGPSMKGTFEKISIPPLPRSSHSANIIAGTVYIFGGESEDARKPVDNDILAVTLPSSGAPADYYTIKPKAAPKAQPPPAVVVESPVDTETDKTAEEAETSSPAVDKGKAPEASPSSSLGDVPGPRVGHASASIGHRIFVFGGRGGPEMDALDERGRVWVFDTRTHLWSYLDPVIPVPATSGSNEPIIPAPRSYHVAVATDKPNEFDLAPRHPKAATRADSWKEWARGDSDEVGIPQRPIVGAVAARATDVDDNGYGTFIIHGGCLSGGARASDVWAFDVHSRTWQRLPDAPGSSRGGAALALSRSRLYRFGGFNGETEEGGQLDVLELTVDQFNDEFSAGEVAVSARGGWQSLLQNKEDVGYKEVDTADAPLTSAEEADPWPGPRSVARMEAVTVGGGREYLVLMMGERSPSGAGHEAAGSFWDDVWVFQVPAHSGTAASLADNLLSAVGRKSAEGKWARVQLAVHDDEDDASLDGPGARGWFASAPMGELEENGIVIWGGLDAGNKRLGDGWIIRLG</sequence>
<evidence type="ECO:0000256" key="2">
    <source>
        <dbReference type="ARBA" id="ARBA00023004"/>
    </source>
</evidence>
<accession>A0AAJ0BDB7</accession>
<dbReference type="Proteomes" id="UP001239445">
    <property type="component" value="Unassembled WGS sequence"/>
</dbReference>
<keyword evidence="2" id="KW-0408">Iron</keyword>
<organism evidence="4 5">
    <name type="scientific">Echria macrotheca</name>
    <dbReference type="NCBI Taxonomy" id="438768"/>
    <lineage>
        <taxon>Eukaryota</taxon>
        <taxon>Fungi</taxon>
        <taxon>Dikarya</taxon>
        <taxon>Ascomycota</taxon>
        <taxon>Pezizomycotina</taxon>
        <taxon>Sordariomycetes</taxon>
        <taxon>Sordariomycetidae</taxon>
        <taxon>Sordariales</taxon>
        <taxon>Schizotheciaceae</taxon>
        <taxon>Echria</taxon>
    </lineage>
</organism>
<evidence type="ECO:0000313" key="5">
    <source>
        <dbReference type="Proteomes" id="UP001239445"/>
    </source>
</evidence>
<evidence type="ECO:0000256" key="1">
    <source>
        <dbReference type="ARBA" id="ARBA00022737"/>
    </source>
</evidence>
<dbReference type="EMBL" id="MU839835">
    <property type="protein sequence ID" value="KAK1754687.1"/>
    <property type="molecule type" value="Genomic_DNA"/>
</dbReference>
<reference evidence="4" key="1">
    <citation type="submission" date="2023-06" db="EMBL/GenBank/DDBJ databases">
        <title>Genome-scale phylogeny and comparative genomics of the fungal order Sordariales.</title>
        <authorList>
            <consortium name="Lawrence Berkeley National Laboratory"/>
            <person name="Hensen N."/>
            <person name="Bonometti L."/>
            <person name="Westerberg I."/>
            <person name="Brannstrom I.O."/>
            <person name="Guillou S."/>
            <person name="Cros-Aarteil S."/>
            <person name="Calhoun S."/>
            <person name="Haridas S."/>
            <person name="Kuo A."/>
            <person name="Mondo S."/>
            <person name="Pangilinan J."/>
            <person name="Riley R."/>
            <person name="Labutti K."/>
            <person name="Andreopoulos B."/>
            <person name="Lipzen A."/>
            <person name="Chen C."/>
            <person name="Yanf M."/>
            <person name="Daum C."/>
            <person name="Ng V."/>
            <person name="Clum A."/>
            <person name="Steindorff A."/>
            <person name="Ohm R."/>
            <person name="Martin F."/>
            <person name="Silar P."/>
            <person name="Natvig D."/>
            <person name="Lalanne C."/>
            <person name="Gautier V."/>
            <person name="Ament-Velasquez S.L."/>
            <person name="Kruys A."/>
            <person name="Hutchinson M.I."/>
            <person name="Powell A.J."/>
            <person name="Barry K."/>
            <person name="Miller A.N."/>
            <person name="Grigoriev I.V."/>
            <person name="Debuchy R."/>
            <person name="Gladieux P."/>
            <person name="Thoren M.H."/>
            <person name="Johannesson H."/>
        </authorList>
    </citation>
    <scope>NUCLEOTIDE SEQUENCE</scope>
    <source>
        <strain evidence="4">PSN4</strain>
    </source>
</reference>
<dbReference type="PANTHER" id="PTHR47435">
    <property type="entry name" value="KELCH REPEAT PROTEIN (AFU_ORTHOLOGUE AFUA_5G12780)"/>
    <property type="match status" value="1"/>
</dbReference>
<feature type="region of interest" description="Disordered" evidence="3">
    <location>
        <begin position="26"/>
        <end position="47"/>
    </location>
</feature>
<dbReference type="GO" id="GO:0019760">
    <property type="term" value="P:glucosinolate metabolic process"/>
    <property type="evidence" value="ECO:0007669"/>
    <property type="project" value="UniProtKB-ARBA"/>
</dbReference>
<protein>
    <submittedName>
        <fullName evidence="4">Nitrile-specifier protein 2</fullName>
    </submittedName>
</protein>
<dbReference type="InterPro" id="IPR015915">
    <property type="entry name" value="Kelch-typ_b-propeller"/>
</dbReference>
<evidence type="ECO:0000256" key="3">
    <source>
        <dbReference type="SAM" id="MobiDB-lite"/>
    </source>
</evidence>
<feature type="region of interest" description="Disordered" evidence="3">
    <location>
        <begin position="109"/>
        <end position="166"/>
    </location>
</feature>
<dbReference type="Pfam" id="PF01344">
    <property type="entry name" value="Kelch_1"/>
    <property type="match status" value="1"/>
</dbReference>
<dbReference type="PANTHER" id="PTHR47435:SF4">
    <property type="entry name" value="KELCH REPEAT PROTEIN (AFU_ORTHOLOGUE AFUA_5G12780)"/>
    <property type="match status" value="1"/>
</dbReference>
<dbReference type="AlphaFoldDB" id="A0AAJ0BDB7"/>
<comment type="caution">
    <text evidence="4">The sequence shown here is derived from an EMBL/GenBank/DDBJ whole genome shotgun (WGS) entry which is preliminary data.</text>
</comment>
<dbReference type="InterPro" id="IPR006652">
    <property type="entry name" value="Kelch_1"/>
</dbReference>
<gene>
    <name evidence="4" type="ORF">QBC47DRAFT_384659</name>
</gene>
<dbReference type="SUPFAM" id="SSF117281">
    <property type="entry name" value="Kelch motif"/>
    <property type="match status" value="1"/>
</dbReference>
<name>A0AAJ0BDB7_9PEZI</name>